<dbReference type="PANTHER" id="PTHR14021">
    <property type="entry name" value="IRON-SULFUR CLUSTER CO-CHAPERONE PROTEIN HSCB"/>
    <property type="match status" value="1"/>
</dbReference>
<gene>
    <name evidence="4 6" type="primary">hscB</name>
    <name evidence="6" type="ORF">GCM10007916_10660</name>
</gene>
<dbReference type="SUPFAM" id="SSF46565">
    <property type="entry name" value="Chaperone J-domain"/>
    <property type="match status" value="1"/>
</dbReference>
<evidence type="ECO:0000259" key="5">
    <source>
        <dbReference type="PROSITE" id="PS50076"/>
    </source>
</evidence>
<dbReference type="CDD" id="cd06257">
    <property type="entry name" value="DnaJ"/>
    <property type="match status" value="1"/>
</dbReference>
<dbReference type="InterPro" id="IPR001623">
    <property type="entry name" value="DnaJ_domain"/>
</dbReference>
<dbReference type="Gene3D" id="1.10.287.110">
    <property type="entry name" value="DnaJ domain"/>
    <property type="match status" value="1"/>
</dbReference>
<keyword evidence="2 4" id="KW-0143">Chaperone</keyword>
<keyword evidence="7" id="KW-1185">Reference proteome</keyword>
<dbReference type="SUPFAM" id="SSF47144">
    <property type="entry name" value="HSC20 (HSCB), C-terminal oligomerisation domain"/>
    <property type="match status" value="1"/>
</dbReference>
<dbReference type="InterPro" id="IPR036869">
    <property type="entry name" value="J_dom_sf"/>
</dbReference>
<organism evidence="6 7">
    <name type="scientific">Psychromonas marina</name>
    <dbReference type="NCBI Taxonomy" id="88364"/>
    <lineage>
        <taxon>Bacteria</taxon>
        <taxon>Pseudomonadati</taxon>
        <taxon>Pseudomonadota</taxon>
        <taxon>Gammaproteobacteria</taxon>
        <taxon>Alteromonadales</taxon>
        <taxon>Psychromonadaceae</taxon>
        <taxon>Psychromonas</taxon>
    </lineage>
</organism>
<comment type="similarity">
    <text evidence="1 4">Belongs to the HscB family.</text>
</comment>
<dbReference type="Pfam" id="PF07743">
    <property type="entry name" value="HSCB_C"/>
    <property type="match status" value="1"/>
</dbReference>
<dbReference type="InterPro" id="IPR004640">
    <property type="entry name" value="HscB"/>
</dbReference>
<evidence type="ECO:0000256" key="3">
    <source>
        <dbReference type="ARBA" id="ARBA00025596"/>
    </source>
</evidence>
<dbReference type="NCBIfam" id="NF003449">
    <property type="entry name" value="PRK05014.1"/>
    <property type="match status" value="1"/>
</dbReference>
<evidence type="ECO:0000313" key="7">
    <source>
        <dbReference type="Proteomes" id="UP001157353"/>
    </source>
</evidence>
<comment type="subunit">
    <text evidence="4">Interacts with HscA and stimulates its ATPase activity.</text>
</comment>
<reference evidence="7" key="1">
    <citation type="journal article" date="2019" name="Int. J. Syst. Evol. Microbiol.">
        <title>The Global Catalogue of Microorganisms (GCM) 10K type strain sequencing project: providing services to taxonomists for standard genome sequencing and annotation.</title>
        <authorList>
            <consortium name="The Broad Institute Genomics Platform"/>
            <consortium name="The Broad Institute Genome Sequencing Center for Infectious Disease"/>
            <person name="Wu L."/>
            <person name="Ma J."/>
        </authorList>
    </citation>
    <scope>NUCLEOTIDE SEQUENCE [LARGE SCALE GENOMIC DNA]</scope>
    <source>
        <strain evidence="7">NBRC 103166</strain>
    </source>
</reference>
<dbReference type="SMART" id="SM00271">
    <property type="entry name" value="DnaJ"/>
    <property type="match status" value="1"/>
</dbReference>
<evidence type="ECO:0000256" key="4">
    <source>
        <dbReference type="HAMAP-Rule" id="MF_00682"/>
    </source>
</evidence>
<comment type="function">
    <text evidence="3 4">Co-chaperone involved in the maturation of iron-sulfur cluster-containing proteins. Seems to help targeting proteins to be folded toward HscA.</text>
</comment>
<dbReference type="InterPro" id="IPR036386">
    <property type="entry name" value="HscB_C_sf"/>
</dbReference>
<dbReference type="HAMAP" id="MF_00682">
    <property type="entry name" value="HscB"/>
    <property type="match status" value="1"/>
</dbReference>
<accession>A0ABQ6DXY4</accession>
<dbReference type="Proteomes" id="UP001157353">
    <property type="component" value="Unassembled WGS sequence"/>
</dbReference>
<comment type="caution">
    <text evidence="6">The sequence shown here is derived from an EMBL/GenBank/DDBJ whole genome shotgun (WGS) entry which is preliminary data.</text>
</comment>
<evidence type="ECO:0000256" key="2">
    <source>
        <dbReference type="ARBA" id="ARBA00023186"/>
    </source>
</evidence>
<proteinExistence type="inferred from homology"/>
<dbReference type="Gene3D" id="1.20.1280.20">
    <property type="entry name" value="HscB, C-terminal domain"/>
    <property type="match status" value="1"/>
</dbReference>
<evidence type="ECO:0000313" key="6">
    <source>
        <dbReference type="EMBL" id="GLS89999.1"/>
    </source>
</evidence>
<sequence length="169" mass="19795">MNYFQLFSLPETFSVDKSVLANTYRELQKQYHPDKFVMLSDAERLTAMQKSTEINDAYETLKNSCLRAQYLLLLAGLDIALEQRTLQDTDFLMQQMMWREQIESFSEDDEDEIDAFSANIQQQVNDLESNIGQQLQEEALEATANSVRKLKFMLKLQTEIEQLEEKLFD</sequence>
<protein>
    <recommendedName>
        <fullName evidence="4">Co-chaperone protein HscB homolog</fullName>
    </recommendedName>
</protein>
<dbReference type="EMBL" id="BSPQ01000002">
    <property type="protein sequence ID" value="GLS89999.1"/>
    <property type="molecule type" value="Genomic_DNA"/>
</dbReference>
<evidence type="ECO:0000256" key="1">
    <source>
        <dbReference type="ARBA" id="ARBA00010476"/>
    </source>
</evidence>
<dbReference type="PROSITE" id="PS50076">
    <property type="entry name" value="DNAJ_2"/>
    <property type="match status" value="1"/>
</dbReference>
<dbReference type="PANTHER" id="PTHR14021:SF15">
    <property type="entry name" value="IRON-SULFUR CLUSTER CO-CHAPERONE PROTEIN HSCB"/>
    <property type="match status" value="1"/>
</dbReference>
<dbReference type="InterPro" id="IPR009073">
    <property type="entry name" value="HscB_oligo_C"/>
</dbReference>
<name>A0ABQ6DXY4_9GAMM</name>
<dbReference type="Pfam" id="PF00226">
    <property type="entry name" value="DnaJ"/>
    <property type="match status" value="1"/>
</dbReference>
<feature type="domain" description="J" evidence="5">
    <location>
        <begin position="2"/>
        <end position="74"/>
    </location>
</feature>
<dbReference type="NCBIfam" id="TIGR00714">
    <property type="entry name" value="hscB"/>
    <property type="match status" value="1"/>
</dbReference>
<dbReference type="RefSeq" id="WP_284203121.1">
    <property type="nucleotide sequence ID" value="NZ_BSPQ01000002.1"/>
</dbReference>